<proteinExistence type="predicted"/>
<reference evidence="1 3" key="1">
    <citation type="submission" date="2016-02" db="EMBL/GenBank/DDBJ databases">
        <authorList>
            <person name="Nicholson A.C."/>
            <person name="Humrighouse B.W."/>
            <person name="Loparev V."/>
            <person name="Emery B."/>
            <person name="Graziano J."/>
            <person name="McQuiston J.R."/>
        </authorList>
    </citation>
    <scope>NUCLEOTIDE SEQUENCE [LARGE SCALE GENOMIC DNA]</scope>
    <source>
        <strain evidence="1 3">E6809</strain>
    </source>
</reference>
<evidence type="ECO:0000313" key="1">
    <source>
        <dbReference type="EMBL" id="AQX52419.1"/>
    </source>
</evidence>
<gene>
    <name evidence="1" type="ORF">AYC66_17815</name>
    <name evidence="2" type="ORF">BAY09_10905</name>
</gene>
<name>A0A494JC35_9FLAO</name>
<evidence type="ECO:0000313" key="2">
    <source>
        <dbReference type="EMBL" id="OPB53416.1"/>
    </source>
</evidence>
<reference evidence="2" key="2">
    <citation type="submission" date="2016-06" db="EMBL/GenBank/DDBJ databases">
        <authorList>
            <person name="Nicholson A.C."/>
        </authorList>
    </citation>
    <scope>NUCLEOTIDE SEQUENCE [LARGE SCALE GENOMIC DNA]</scope>
    <source>
        <strain evidence="2">E6809</strain>
    </source>
</reference>
<organism evidence="2">
    <name type="scientific">Elizabethkingia anophelis</name>
    <dbReference type="NCBI Taxonomy" id="1117645"/>
    <lineage>
        <taxon>Bacteria</taxon>
        <taxon>Pseudomonadati</taxon>
        <taxon>Bacteroidota</taxon>
        <taxon>Flavobacteriia</taxon>
        <taxon>Flavobacteriales</taxon>
        <taxon>Weeksellaceae</taxon>
        <taxon>Elizabethkingia</taxon>
    </lineage>
</organism>
<dbReference type="EMBL" id="MAHS01000001">
    <property type="protein sequence ID" value="OPB53416.1"/>
    <property type="molecule type" value="Genomic_DNA"/>
</dbReference>
<dbReference type="Proteomes" id="UP000189738">
    <property type="component" value="Chromosome"/>
</dbReference>
<dbReference type="RefSeq" id="WP_078719780.1">
    <property type="nucleotide sequence ID" value="NZ_CP014339.1"/>
</dbReference>
<protein>
    <submittedName>
        <fullName evidence="2">Uncharacterized protein</fullName>
    </submittedName>
</protein>
<dbReference type="EMBL" id="CP014339">
    <property type="protein sequence ID" value="AQX52419.1"/>
    <property type="molecule type" value="Genomic_DNA"/>
</dbReference>
<accession>A0A494JC35</accession>
<sequence length="178" mass="21010">MAIYTKDNPVGIDAIIHTAQKNLFEKLSQKWGNDIDAYPRCYVIEREDDNGVYRSIEHYKGNNEYTGTLITSEGNKLFFLAENEFKRVSNTSFETKVDTFFILDLRTVYKDINHRSDAEVINDIYKVLNSCFKFYPVRIITDYRDVFNSFNYRFDNIQPYLILKIESKVVFDTNQQVC</sequence>
<evidence type="ECO:0000313" key="3">
    <source>
        <dbReference type="Proteomes" id="UP000189738"/>
    </source>
</evidence>
<dbReference type="AlphaFoldDB" id="A0A494JC35"/>